<dbReference type="EMBL" id="WMIB01000002">
    <property type="protein sequence ID" value="MTH52574.1"/>
    <property type="molecule type" value="Genomic_DNA"/>
</dbReference>
<protein>
    <recommendedName>
        <fullName evidence="1">UPF0637 protein GKZ89_04075</fullName>
    </recommendedName>
</protein>
<dbReference type="Proteomes" id="UP000434639">
    <property type="component" value="Unassembled WGS sequence"/>
</dbReference>
<comment type="caution">
    <text evidence="2">The sequence shown here is derived from an EMBL/GenBank/DDBJ whole genome shotgun (WGS) entry which is preliminary data.</text>
</comment>
<evidence type="ECO:0000313" key="2">
    <source>
        <dbReference type="EMBL" id="MTH52574.1"/>
    </source>
</evidence>
<dbReference type="Gene3D" id="3.30.930.20">
    <property type="entry name" value="Protein of unknown function DUF1054"/>
    <property type="match status" value="1"/>
</dbReference>
<dbReference type="InterPro" id="IPR009403">
    <property type="entry name" value="UPF0637"/>
</dbReference>
<gene>
    <name evidence="2" type="ORF">GKZ89_04075</name>
</gene>
<dbReference type="Pfam" id="PF06335">
    <property type="entry name" value="DUF1054"/>
    <property type="match status" value="1"/>
</dbReference>
<sequence length="214" mass="24134">MTFTGFNKEDFDVFKIDGLEMRMEELIKQVRPKLEELGGYFAPMLSALTGEEMHAHVAKHARRSVNPPDDTWVAFASSKRGYKMLPHFQVGLWETHVFIWFAMIYEAPGKEQFGKAAEKNAARIIKEIPGSYVWSADHTKPDSIPQSELGKNGLKELAVRLQTVKKAELLCGVSIPREEALRLSGSEMASRIEDTFKTLMPLYELAKKTPVSSS</sequence>
<reference evidence="2 3" key="1">
    <citation type="journal article" date="2017" name="Int. J. Syst. Evol. Microbiol.">
        <title>Bacillus mangrovi sp. nov., isolated from a sediment sample from a mangrove forest.</title>
        <authorList>
            <person name="Gupta V."/>
            <person name="Singh P.K."/>
            <person name="Korpole S."/>
            <person name="Tanuku N.R.S."/>
            <person name="Pinnaka A.K."/>
        </authorList>
    </citation>
    <scope>NUCLEOTIDE SEQUENCE [LARGE SCALE GENOMIC DNA]</scope>
    <source>
        <strain evidence="2 3">KCTC 33872</strain>
    </source>
</reference>
<keyword evidence="3" id="KW-1185">Reference proteome</keyword>
<dbReference type="PIRSF" id="PIRSF021332">
    <property type="entry name" value="DUF1054"/>
    <property type="match status" value="1"/>
</dbReference>
<accession>A0A7X2V3Y5</accession>
<dbReference type="OrthoDB" id="9812818at2"/>
<organism evidence="2 3">
    <name type="scientific">Metabacillus mangrovi</name>
    <dbReference type="NCBI Taxonomy" id="1491830"/>
    <lineage>
        <taxon>Bacteria</taxon>
        <taxon>Bacillati</taxon>
        <taxon>Bacillota</taxon>
        <taxon>Bacilli</taxon>
        <taxon>Bacillales</taxon>
        <taxon>Bacillaceae</taxon>
        <taxon>Metabacillus</taxon>
    </lineage>
</organism>
<dbReference type="InterPro" id="IPR053707">
    <property type="entry name" value="UPF0637_domain_sf"/>
</dbReference>
<dbReference type="RefSeq" id="WP_155111128.1">
    <property type="nucleotide sequence ID" value="NZ_WMIB01000002.1"/>
</dbReference>
<evidence type="ECO:0000313" key="3">
    <source>
        <dbReference type="Proteomes" id="UP000434639"/>
    </source>
</evidence>
<proteinExistence type="inferred from homology"/>
<dbReference type="HAMAP" id="MF_01851">
    <property type="entry name" value="UPF0637"/>
    <property type="match status" value="1"/>
</dbReference>
<comment type="similarity">
    <text evidence="1">Belongs to the UPF0637 family.</text>
</comment>
<name>A0A7X2V3Y5_9BACI</name>
<dbReference type="AlphaFoldDB" id="A0A7X2V3Y5"/>
<evidence type="ECO:0000256" key="1">
    <source>
        <dbReference type="HAMAP-Rule" id="MF_01851"/>
    </source>
</evidence>
<dbReference type="SUPFAM" id="SSF142913">
    <property type="entry name" value="YktB/PF0168-like"/>
    <property type="match status" value="1"/>
</dbReference>